<evidence type="ECO:0000256" key="1">
    <source>
        <dbReference type="SAM" id="Phobius"/>
    </source>
</evidence>
<gene>
    <name evidence="2" type="ORF">ESZ00_13350</name>
</gene>
<dbReference type="AlphaFoldDB" id="A0A4Q1SE59"/>
<sequence>MAGVGTGSYGIFSALARQQYAAVAAIRLQMLRHGLRTKRGNFELGAQIFSSVFFGGIALLIGIGLGFGAYSIVSSRHFVLLPALFWPVFALWQFLPLMVASFQEHMDFGALRRFPLSFGSWMLLTLTYGALDIATIMGVICLYGIWVGLVVARPSAIFGVTLALVFFALFNFLLTRMIFAWIDRWLAQRKTREILGAVFLFLILGLQLVGPAIRHFSDDGNGRTKAASHFSAPMLEQVQALLPPGMTAMAVESALRSRSAQAMQAGGIALYAALAGLVLGVRLRAEYRGESLGESPGRTTGKARSKAAVRGGWLDGAGPIGAIVEKELHYLMRSGVLLYGLAAPPILMMVFGSGGRHGHGSIPGFAHFALPIAAAYSFLGLTRLIANSLGGDGGGVQLYFLAPVRFRTILLAKNLVHLGLFFVELILVTAVVVFRFGLPKPEMIELTACWLLFALPTQLAAGNLLSLFMAYRMTLTRMSREQGAAGNGLLSMAIQLAILGVGAAVYALLAVHGHVAAAMLALLAIAAIGWAFWFQVAKKVDGIALHRREALISQLVR</sequence>
<feature type="transmembrane region" description="Helical" evidence="1">
    <location>
        <begin position="48"/>
        <end position="73"/>
    </location>
</feature>
<comment type="caution">
    <text evidence="2">The sequence shown here is derived from an EMBL/GenBank/DDBJ whole genome shotgun (WGS) entry which is preliminary data.</text>
</comment>
<keyword evidence="1" id="KW-0472">Membrane</keyword>
<feature type="transmembrane region" description="Helical" evidence="1">
    <location>
        <begin position="79"/>
        <end position="100"/>
    </location>
</feature>
<keyword evidence="3" id="KW-1185">Reference proteome</keyword>
<dbReference type="Proteomes" id="UP000290253">
    <property type="component" value="Unassembled WGS sequence"/>
</dbReference>
<accession>A0A4Q1SE59</accession>
<proteinExistence type="predicted"/>
<dbReference type="RefSeq" id="WP_129208746.1">
    <property type="nucleotide sequence ID" value="NZ_BMGU01000004.1"/>
</dbReference>
<feature type="transmembrane region" description="Helical" evidence="1">
    <location>
        <begin position="450"/>
        <end position="471"/>
    </location>
</feature>
<feature type="transmembrane region" description="Helical" evidence="1">
    <location>
        <begin position="336"/>
        <end position="354"/>
    </location>
</feature>
<dbReference type="OrthoDB" id="111561at2"/>
<dbReference type="EMBL" id="SDMK01000002">
    <property type="protein sequence ID" value="RXS95549.1"/>
    <property type="molecule type" value="Genomic_DNA"/>
</dbReference>
<keyword evidence="1" id="KW-1133">Transmembrane helix</keyword>
<feature type="transmembrane region" description="Helical" evidence="1">
    <location>
        <begin position="121"/>
        <end position="145"/>
    </location>
</feature>
<feature type="transmembrane region" description="Helical" evidence="1">
    <location>
        <begin position="483"/>
        <end position="509"/>
    </location>
</feature>
<name>A0A4Q1SE59_9BACT</name>
<evidence type="ECO:0000313" key="2">
    <source>
        <dbReference type="EMBL" id="RXS95549.1"/>
    </source>
</evidence>
<organism evidence="2 3">
    <name type="scientific">Silvibacterium dinghuense</name>
    <dbReference type="NCBI Taxonomy" id="1560006"/>
    <lineage>
        <taxon>Bacteria</taxon>
        <taxon>Pseudomonadati</taxon>
        <taxon>Acidobacteriota</taxon>
        <taxon>Terriglobia</taxon>
        <taxon>Terriglobales</taxon>
        <taxon>Acidobacteriaceae</taxon>
        <taxon>Silvibacterium</taxon>
    </lineage>
</organism>
<feature type="transmembrane region" description="Helical" evidence="1">
    <location>
        <begin position="194"/>
        <end position="213"/>
    </location>
</feature>
<reference evidence="2 3" key="1">
    <citation type="journal article" date="2016" name="Int. J. Syst. Evol. Microbiol.">
        <title>Acidipila dinghuensis sp. nov., an acidobacterium isolated from forest soil.</title>
        <authorList>
            <person name="Jiang Y.W."/>
            <person name="Wang J."/>
            <person name="Chen M.H."/>
            <person name="Lv Y.Y."/>
            <person name="Qiu L.H."/>
        </authorList>
    </citation>
    <scope>NUCLEOTIDE SEQUENCE [LARGE SCALE GENOMIC DNA]</scope>
    <source>
        <strain evidence="2 3">DHOF10</strain>
    </source>
</reference>
<evidence type="ECO:0000313" key="3">
    <source>
        <dbReference type="Proteomes" id="UP000290253"/>
    </source>
</evidence>
<feature type="transmembrane region" description="Helical" evidence="1">
    <location>
        <begin position="360"/>
        <end position="379"/>
    </location>
</feature>
<protein>
    <submittedName>
        <fullName evidence="2">Uncharacterized protein</fullName>
    </submittedName>
</protein>
<feature type="transmembrane region" description="Helical" evidence="1">
    <location>
        <begin position="415"/>
        <end position="438"/>
    </location>
</feature>
<keyword evidence="1" id="KW-0812">Transmembrane</keyword>
<feature type="transmembrane region" description="Helical" evidence="1">
    <location>
        <begin position="515"/>
        <end position="534"/>
    </location>
</feature>
<feature type="transmembrane region" description="Helical" evidence="1">
    <location>
        <begin position="157"/>
        <end position="182"/>
    </location>
</feature>